<protein>
    <recommendedName>
        <fullName evidence="5">HNH endonuclease</fullName>
    </recommendedName>
</protein>
<evidence type="ECO:0000259" key="1">
    <source>
        <dbReference type="Pfam" id="PF07463"/>
    </source>
</evidence>
<evidence type="ECO:0000313" key="4">
    <source>
        <dbReference type="Proteomes" id="UP000596443"/>
    </source>
</evidence>
<dbReference type="SUPFAM" id="SSF54060">
    <property type="entry name" value="His-Me finger endonucleases"/>
    <property type="match status" value="1"/>
</dbReference>
<proteinExistence type="predicted"/>
<name>A0A7U0GCN6_9CAUD</name>
<dbReference type="Proteomes" id="UP000596443">
    <property type="component" value="Segment"/>
</dbReference>
<reference evidence="3 4" key="1">
    <citation type="submission" date="2021-01" db="EMBL/GenBank/DDBJ databases">
        <authorList>
            <person name="Adkins J.M."/>
            <person name="Alame N.W."/>
            <person name="Araujo N.S."/>
            <person name="Barry D.R."/>
            <person name="Bauer H.L."/>
            <person name="Bradford C.E."/>
            <person name="Brotman H.R."/>
            <person name="Burns E.M."/>
            <person name="Buzzelli M.D."/>
            <person name="Carp E.J."/>
            <person name="Chee S.B."/>
            <person name="Collins M.F."/>
            <person name="Conover M."/>
            <person name="Cummings J.D."/>
            <person name="Davis J."/>
            <person name="Delaney B.T."/>
            <person name="Dingus R.L."/>
            <person name="Dugan G.R."/>
            <person name="Dunne C.T."/>
            <person name="Duque M.B."/>
            <person name="Elliot A.P."/>
            <person name="Frye E.K."/>
            <person name="Galolo K.M."/>
            <person name="Garton K.N."/>
            <person name="Gauza S.A."/>
            <person name="Gottschalk C.J."/>
            <person name="Guinand F.M."/>
            <person name="Hajibegli N.H."/>
            <person name="Hartnett M.K."/>
            <person name="Helmann J.S."/>
            <person name="High E.M."/>
            <person name="Hope A.S."/>
            <person name="Hudack J.B."/>
            <person name="Iyer S.V."/>
            <person name="Jimenez I.E."/>
            <person name="Kamal N."/>
            <person name="Kinder A.L."/>
            <person name="Klevins C.T."/>
            <person name="Leosk K.S."/>
            <person name="Liu H."/>
            <person name="McDougal R.K."/>
            <person name="Orr E.C."/>
            <person name="Patel P.A."/>
            <person name="Peterman J.R."/>
            <person name="Pham A.T."/>
            <person name="Pham V.A."/>
            <person name="Poudel K."/>
            <person name="Pribaldi J.A."/>
            <person name="Quainoo C.A."/>
            <person name="Rieck M.N."/>
            <person name="Roberts C.J."/>
            <person name="Rowe A.G."/>
            <person name="Rubenstein R.D."/>
            <person name="Runk B.S."/>
            <person name="Sawyer M.A."/>
            <person name="Scott N.C."/>
            <person name="Shackleford A.R."/>
            <person name="Spain M.A."/>
            <person name="Splisgardt G.I."/>
            <person name="Stadsklev R.A."/>
            <person name="Steele C.E."/>
            <person name="Steele B.R."/>
            <person name="Stephens S.E."/>
            <person name="Stevens M.C."/>
            <person name="Swarm H.V."/>
            <person name="Thai R.H."/>
            <person name="Thomas S.D."/>
            <person name="Tolley J.E."/>
            <person name="Tran V.L."/>
            <person name="Turner M."/>
            <person name="Vaden T.J."/>
            <person name="Villar N.M."/>
            <person name="Vonah M.R."/>
            <person name="Voshell S.M."/>
            <person name="Wallace L.A."/>
            <person name="Williams B.L."/>
            <person name="Yi H."/>
            <person name="Yoon J."/>
            <person name="Yu Z."/>
            <person name="Garlena R.A."/>
            <person name="Russell D.A."/>
            <person name="Pope W.H."/>
            <person name="Jacobs-Sera D."/>
            <person name="Hatfull G.F."/>
        </authorList>
    </citation>
    <scope>NUCLEOTIDE SEQUENCE [LARGE SCALE GENOMIC DNA]</scope>
</reference>
<dbReference type="Gene3D" id="3.90.75.20">
    <property type="match status" value="1"/>
</dbReference>
<gene>
    <name evidence="3" type="primary">74</name>
    <name evidence="3" type="ORF">SEA_OHSHAGHENNESSY_74</name>
</gene>
<dbReference type="InterPro" id="IPR010902">
    <property type="entry name" value="NUMOD4"/>
</dbReference>
<dbReference type="GeneID" id="65133368"/>
<evidence type="ECO:0008006" key="5">
    <source>
        <dbReference type="Google" id="ProtNLM"/>
    </source>
</evidence>
<feature type="domain" description="NUMOD4" evidence="1">
    <location>
        <begin position="4"/>
        <end position="51"/>
    </location>
</feature>
<feature type="domain" description="HNH nuclease" evidence="2">
    <location>
        <begin position="75"/>
        <end position="119"/>
    </location>
</feature>
<dbReference type="Pfam" id="PF13392">
    <property type="entry name" value="HNH_3"/>
    <property type="match status" value="1"/>
</dbReference>
<dbReference type="KEGG" id="vg:65133368"/>
<evidence type="ECO:0000259" key="2">
    <source>
        <dbReference type="Pfam" id="PF13392"/>
    </source>
</evidence>
<dbReference type="GO" id="GO:0016788">
    <property type="term" value="F:hydrolase activity, acting on ester bonds"/>
    <property type="evidence" value="ECO:0007669"/>
    <property type="project" value="InterPro"/>
</dbReference>
<accession>A0A7U0GCN6</accession>
<dbReference type="InterPro" id="IPR003615">
    <property type="entry name" value="HNH_nuc"/>
</dbReference>
<sequence>MTSEEWRDVPGWEGLYQVSSLGRVRSVERLAIQKRWGRPNVRVVRERILKPYTSGPKPPIYLMVRLYRDGKKTQRKVHHLVAEAFLGPKPFEDAKVLHWDDDQSNNRADNLRWGTQSENCFDRERNKRLKSNTY</sequence>
<dbReference type="Pfam" id="PF07463">
    <property type="entry name" value="NUMOD4"/>
    <property type="match status" value="1"/>
</dbReference>
<organism evidence="3 4">
    <name type="scientific">Mycobacterium phage OhShagHennessy</name>
    <dbReference type="NCBI Taxonomy" id="2801895"/>
    <lineage>
        <taxon>Viruses</taxon>
        <taxon>Duplodnaviria</taxon>
        <taxon>Heunggongvirae</taxon>
        <taxon>Uroviricota</taxon>
        <taxon>Caudoviricetes</taxon>
        <taxon>Vilmaviridae</taxon>
        <taxon>Lclasvirinae</taxon>
        <taxon>Bronvirus</taxon>
        <taxon>Bronvirus ohshaghennessy</taxon>
    </lineage>
</organism>
<dbReference type="EMBL" id="MW435855">
    <property type="protein sequence ID" value="QQV92777.1"/>
    <property type="molecule type" value="Genomic_DNA"/>
</dbReference>
<dbReference type="InterPro" id="IPR044925">
    <property type="entry name" value="His-Me_finger_sf"/>
</dbReference>
<evidence type="ECO:0000313" key="3">
    <source>
        <dbReference type="EMBL" id="QQV92777.1"/>
    </source>
</evidence>
<dbReference type="RefSeq" id="YP_010114774.1">
    <property type="nucleotide sequence ID" value="NC_055918.1"/>
</dbReference>
<keyword evidence="4" id="KW-1185">Reference proteome</keyword>